<protein>
    <submittedName>
        <fullName evidence="1">Uncharacterized protein</fullName>
    </submittedName>
</protein>
<evidence type="ECO:0000313" key="1">
    <source>
        <dbReference type="EMBL" id="KAK9029636.1"/>
    </source>
</evidence>
<gene>
    <name evidence="1" type="ORF">V6N11_026744</name>
</gene>
<sequence length="110" mass="12458">MMKSELPKQRSSLLVPCVQELAKKPLKQVPPRYVRTDEDSPIVSHTNPSPQVPVLDMAEVFFPRGTEEVASCMQRMGFLPGCFARSESLITEQTSDRLDISWSLHVSLNW</sequence>
<comment type="caution">
    <text evidence="1">The sequence shown here is derived from an EMBL/GenBank/DDBJ whole genome shotgun (WGS) entry which is preliminary data.</text>
</comment>
<organism evidence="1 2">
    <name type="scientific">Hibiscus sabdariffa</name>
    <name type="common">roselle</name>
    <dbReference type="NCBI Taxonomy" id="183260"/>
    <lineage>
        <taxon>Eukaryota</taxon>
        <taxon>Viridiplantae</taxon>
        <taxon>Streptophyta</taxon>
        <taxon>Embryophyta</taxon>
        <taxon>Tracheophyta</taxon>
        <taxon>Spermatophyta</taxon>
        <taxon>Magnoliopsida</taxon>
        <taxon>eudicotyledons</taxon>
        <taxon>Gunneridae</taxon>
        <taxon>Pentapetalae</taxon>
        <taxon>rosids</taxon>
        <taxon>malvids</taxon>
        <taxon>Malvales</taxon>
        <taxon>Malvaceae</taxon>
        <taxon>Malvoideae</taxon>
        <taxon>Hibiscus</taxon>
    </lineage>
</organism>
<keyword evidence="2" id="KW-1185">Reference proteome</keyword>
<reference evidence="1 2" key="1">
    <citation type="journal article" date="2024" name="G3 (Bethesda)">
        <title>Genome assembly of Hibiscus sabdariffa L. provides insights into metabolisms of medicinal natural products.</title>
        <authorList>
            <person name="Kim T."/>
        </authorList>
    </citation>
    <scope>NUCLEOTIDE SEQUENCE [LARGE SCALE GENOMIC DNA]</scope>
    <source>
        <strain evidence="1">TK-2024</strain>
        <tissue evidence="1">Old leaves</tissue>
    </source>
</reference>
<proteinExistence type="predicted"/>
<accession>A0ABR2SWK5</accession>
<dbReference type="SUPFAM" id="SSF51197">
    <property type="entry name" value="Clavaminate synthase-like"/>
    <property type="match status" value="1"/>
</dbReference>
<evidence type="ECO:0000313" key="2">
    <source>
        <dbReference type="Proteomes" id="UP001396334"/>
    </source>
</evidence>
<dbReference type="Proteomes" id="UP001396334">
    <property type="component" value="Unassembled WGS sequence"/>
</dbReference>
<dbReference type="EMBL" id="JBBPBN010000011">
    <property type="protein sequence ID" value="KAK9029636.1"/>
    <property type="molecule type" value="Genomic_DNA"/>
</dbReference>
<name>A0ABR2SWK5_9ROSI</name>